<reference evidence="2 3" key="1">
    <citation type="submission" date="2016-03" db="EMBL/GenBank/DDBJ databases">
        <title>Complete genome sequence of a soil Actinobacterium, Nocardioides dokdonensis FR1436.</title>
        <authorList>
            <person name="Kwon S.-K."/>
            <person name="Kim K."/>
            <person name="Kim J.F."/>
        </authorList>
    </citation>
    <scope>NUCLEOTIDE SEQUENCE [LARGE SCALE GENOMIC DNA]</scope>
    <source>
        <strain evidence="2 3">FR1436</strain>
    </source>
</reference>
<organism evidence="2 3">
    <name type="scientific">Nocardioides dokdonensis FR1436</name>
    <dbReference type="NCBI Taxonomy" id="1300347"/>
    <lineage>
        <taxon>Bacteria</taxon>
        <taxon>Bacillati</taxon>
        <taxon>Actinomycetota</taxon>
        <taxon>Actinomycetes</taxon>
        <taxon>Propionibacteriales</taxon>
        <taxon>Nocardioidaceae</taxon>
        <taxon>Nocardioides</taxon>
    </lineage>
</organism>
<keyword evidence="1" id="KW-0472">Membrane</keyword>
<dbReference type="STRING" id="1300347.I601_0327"/>
<keyword evidence="1" id="KW-0812">Transmembrane</keyword>
<keyword evidence="1" id="KW-1133">Transmembrane helix</keyword>
<evidence type="ECO:0000313" key="3">
    <source>
        <dbReference type="Proteomes" id="UP000077868"/>
    </source>
</evidence>
<dbReference type="Proteomes" id="UP000077868">
    <property type="component" value="Chromosome"/>
</dbReference>
<accession>A0A1A9GGH0</accession>
<dbReference type="RefSeq" id="WP_257734358.1">
    <property type="nucleotide sequence ID" value="NZ_CP015079.1"/>
</dbReference>
<dbReference type="AlphaFoldDB" id="A0A1A9GGH0"/>
<name>A0A1A9GGH0_9ACTN</name>
<gene>
    <name evidence="2" type="ORF">I601_0327</name>
</gene>
<sequence length="44" mass="4597">MRLLHVTRTLLARCVEDDTASTLLGSVCLLSGTLLSAGLLLQAA</sequence>
<keyword evidence="3" id="KW-1185">Reference proteome</keyword>
<feature type="transmembrane region" description="Helical" evidence="1">
    <location>
        <begin position="20"/>
        <end position="41"/>
    </location>
</feature>
<evidence type="ECO:0000256" key="1">
    <source>
        <dbReference type="SAM" id="Phobius"/>
    </source>
</evidence>
<dbReference type="EMBL" id="CP015079">
    <property type="protein sequence ID" value="ANH36780.1"/>
    <property type="molecule type" value="Genomic_DNA"/>
</dbReference>
<dbReference type="KEGG" id="ndk:I601_0327"/>
<proteinExistence type="predicted"/>
<evidence type="ECO:0000313" key="2">
    <source>
        <dbReference type="EMBL" id="ANH36780.1"/>
    </source>
</evidence>
<protein>
    <submittedName>
        <fullName evidence="2">Uncharacterized protein</fullName>
    </submittedName>
</protein>
<dbReference type="PATRIC" id="fig|1300347.3.peg.328"/>